<feature type="transmembrane region" description="Helical" evidence="1">
    <location>
        <begin position="12"/>
        <end position="32"/>
    </location>
</feature>
<feature type="transmembrane region" description="Helical" evidence="1">
    <location>
        <begin position="52"/>
        <end position="77"/>
    </location>
</feature>
<feature type="transmembrane region" description="Helical" evidence="1">
    <location>
        <begin position="84"/>
        <end position="103"/>
    </location>
</feature>
<organism evidence="2 3">
    <name type="scientific">Flavobacterium salmonis</name>
    <dbReference type="NCBI Taxonomy" id="2654844"/>
    <lineage>
        <taxon>Bacteria</taxon>
        <taxon>Pseudomonadati</taxon>
        <taxon>Bacteroidota</taxon>
        <taxon>Flavobacteriia</taxon>
        <taxon>Flavobacteriales</taxon>
        <taxon>Flavobacteriaceae</taxon>
        <taxon>Flavobacterium</taxon>
    </lineage>
</organism>
<comment type="caution">
    <text evidence="2">The sequence shown here is derived from an EMBL/GenBank/DDBJ whole genome shotgun (WGS) entry which is preliminary data.</text>
</comment>
<dbReference type="EMBL" id="CAIJDP010000071">
    <property type="protein sequence ID" value="CAD0005534.1"/>
    <property type="molecule type" value="Genomic_DNA"/>
</dbReference>
<evidence type="ECO:0000256" key="1">
    <source>
        <dbReference type="SAM" id="Phobius"/>
    </source>
</evidence>
<protein>
    <submittedName>
        <fullName evidence="2">Uncharacterized protein</fullName>
    </submittedName>
</protein>
<keyword evidence="1" id="KW-0812">Transmembrane</keyword>
<evidence type="ECO:0000313" key="3">
    <source>
        <dbReference type="Proteomes" id="UP000530060"/>
    </source>
</evidence>
<proteinExistence type="predicted"/>
<reference evidence="2 3" key="1">
    <citation type="submission" date="2020-06" db="EMBL/GenBank/DDBJ databases">
        <authorList>
            <person name="Criscuolo A."/>
        </authorList>
    </citation>
    <scope>NUCLEOTIDE SEQUENCE [LARGE SCALE GENOMIC DNA]</scope>
    <source>
        <strain evidence="3">CIP 111411</strain>
    </source>
</reference>
<dbReference type="AlphaFoldDB" id="A0A6V6Z276"/>
<keyword evidence="3" id="KW-1185">Reference proteome</keyword>
<sequence>MSIKTKQLSLHEDWTVVLLGFLIIGISLFVFLPDVPVFKWSNGSDLMADVFAVGNLQILLIQFIYLTVIGTIAAFLIGKSVKNFLLGFPIIYLLTILALIVAGNTFIKGLNLEAVIFSLIIGLVIGNFFKLPEWFRSALSTEVFVKIGLVF</sequence>
<name>A0A6V6Z276_9FLAO</name>
<gene>
    <name evidence="2" type="ORF">FLAT13_02823</name>
</gene>
<evidence type="ECO:0000313" key="2">
    <source>
        <dbReference type="EMBL" id="CAD0005534.1"/>
    </source>
</evidence>
<dbReference type="Proteomes" id="UP000530060">
    <property type="component" value="Unassembled WGS sequence"/>
</dbReference>
<keyword evidence="1" id="KW-1133">Transmembrane helix</keyword>
<accession>A0A6V6Z276</accession>
<keyword evidence="1" id="KW-0472">Membrane</keyword>
<dbReference type="RefSeq" id="WP_230408829.1">
    <property type="nucleotide sequence ID" value="NZ_CAIJDP010000071.1"/>
</dbReference>
<feature type="transmembrane region" description="Helical" evidence="1">
    <location>
        <begin position="109"/>
        <end position="129"/>
    </location>
</feature>